<evidence type="ECO:0000313" key="13">
    <source>
        <dbReference type="EMBL" id="MBC5663714.1"/>
    </source>
</evidence>
<evidence type="ECO:0000313" key="14">
    <source>
        <dbReference type="Proteomes" id="UP000647235"/>
    </source>
</evidence>
<name>A0ABR7EQT2_9FIRM</name>
<protein>
    <recommendedName>
        <fullName evidence="3 11">FAD:protein FMN transferase</fullName>
        <ecNumber evidence="2 11">2.7.1.180</ecNumber>
    </recommendedName>
    <alternativeName>
        <fullName evidence="9 11">Flavin transferase</fullName>
    </alternativeName>
</protein>
<keyword evidence="8 11" id="KW-0460">Magnesium</keyword>
<evidence type="ECO:0000256" key="8">
    <source>
        <dbReference type="ARBA" id="ARBA00022842"/>
    </source>
</evidence>
<keyword evidence="12" id="KW-0997">Cell inner membrane</keyword>
<keyword evidence="7 11" id="KW-0274">FAD</keyword>
<evidence type="ECO:0000256" key="10">
    <source>
        <dbReference type="ARBA" id="ARBA00048540"/>
    </source>
</evidence>
<dbReference type="PIRSF" id="PIRSF006268">
    <property type="entry name" value="ApbE"/>
    <property type="match status" value="1"/>
</dbReference>
<comment type="function">
    <text evidence="12">Flavin transferase that catalyzes the transfer of the FMN moiety of FAD and its covalent binding to the hydroxyl group of a threonine residue in a target flavoprotein.</text>
</comment>
<evidence type="ECO:0000256" key="5">
    <source>
        <dbReference type="ARBA" id="ARBA00022679"/>
    </source>
</evidence>
<comment type="caution">
    <text evidence="13">The sequence shown here is derived from an EMBL/GenBank/DDBJ whole genome shotgun (WGS) entry which is preliminary data.</text>
</comment>
<dbReference type="InterPro" id="IPR024932">
    <property type="entry name" value="ApbE"/>
</dbReference>
<evidence type="ECO:0000256" key="9">
    <source>
        <dbReference type="ARBA" id="ARBA00031306"/>
    </source>
</evidence>
<dbReference type="Proteomes" id="UP000647235">
    <property type="component" value="Unassembled WGS sequence"/>
</dbReference>
<evidence type="ECO:0000256" key="6">
    <source>
        <dbReference type="ARBA" id="ARBA00022723"/>
    </source>
</evidence>
<comment type="similarity">
    <text evidence="11 12">Belongs to the ApbE family.</text>
</comment>
<organism evidence="13 14">
    <name type="scientific">Dorea hominis</name>
    <dbReference type="NCBI Taxonomy" id="2763040"/>
    <lineage>
        <taxon>Bacteria</taxon>
        <taxon>Bacillati</taxon>
        <taxon>Bacillota</taxon>
        <taxon>Clostridia</taxon>
        <taxon>Lachnospirales</taxon>
        <taxon>Lachnospiraceae</taxon>
        <taxon>Dorea</taxon>
    </lineage>
</organism>
<comment type="catalytic activity">
    <reaction evidence="10 11 12">
        <text>L-threonyl-[protein] + FAD = FMN-L-threonyl-[protein] + AMP + H(+)</text>
        <dbReference type="Rhea" id="RHEA:36847"/>
        <dbReference type="Rhea" id="RHEA-COMP:11060"/>
        <dbReference type="Rhea" id="RHEA-COMP:11061"/>
        <dbReference type="ChEBI" id="CHEBI:15378"/>
        <dbReference type="ChEBI" id="CHEBI:30013"/>
        <dbReference type="ChEBI" id="CHEBI:57692"/>
        <dbReference type="ChEBI" id="CHEBI:74257"/>
        <dbReference type="ChEBI" id="CHEBI:456215"/>
        <dbReference type="EC" id="2.7.1.180"/>
    </reaction>
</comment>
<evidence type="ECO:0000256" key="11">
    <source>
        <dbReference type="PIRNR" id="PIRNR006268"/>
    </source>
</evidence>
<comment type="subcellular location">
    <subcellularLocation>
        <location evidence="12">Cell inner membrane</location>
        <topology evidence="12">Lipid-anchor</topology>
        <orientation evidence="12">Periplasmic side</orientation>
    </subcellularLocation>
</comment>
<dbReference type="EC" id="2.7.1.180" evidence="2 11"/>
<gene>
    <name evidence="13" type="ORF">H8S07_00210</name>
</gene>
<keyword evidence="4 11" id="KW-0285">Flavoprotein</keyword>
<keyword evidence="6 11" id="KW-0479">Metal-binding</keyword>
<keyword evidence="12" id="KW-1003">Cell membrane</keyword>
<dbReference type="EMBL" id="JACOOY010000001">
    <property type="protein sequence ID" value="MBC5663714.1"/>
    <property type="molecule type" value="Genomic_DNA"/>
</dbReference>
<keyword evidence="12" id="KW-0472">Membrane</keyword>
<accession>A0ABR7EQT2</accession>
<reference evidence="13 14" key="1">
    <citation type="submission" date="2020-08" db="EMBL/GenBank/DDBJ databases">
        <title>Genome public.</title>
        <authorList>
            <person name="Liu C."/>
            <person name="Sun Q."/>
        </authorList>
    </citation>
    <scope>NUCLEOTIDE SEQUENCE [LARGE SCALE GENOMIC DNA]</scope>
    <source>
        <strain evidence="13 14">NSJ-36</strain>
    </source>
</reference>
<dbReference type="SUPFAM" id="SSF143631">
    <property type="entry name" value="ApbE-like"/>
    <property type="match status" value="1"/>
</dbReference>
<evidence type="ECO:0000256" key="1">
    <source>
        <dbReference type="ARBA" id="ARBA00001946"/>
    </source>
</evidence>
<sequence>MKLKKITAAAMCVSLLLTGCSGLSGKRGLTYSDTLFDTTIKVQILDSANTSVIKGCETLCKKYDAMFSPDNKKGDVYKINHAKGKAVTVSDDTISLIKKGLYYGKFSKSEFDITIGSVSRLWDFRSGKKKVPSSAKIDKKLSHVNYHDVIINGNAVTLADKHAKIDLGGIAKGYIADRVKDYLKKKGVKHATINLGGNVQTIGTKPDGSDYHIGIQKPFGKNGDAIASVKIDDQSVVTSGIYERYFEKNGKIYHHVLSPSTGKPCKTDLYSVSVITDSSLTADALSTICLMMGYDRALNMVNQLDNVDAIFITNDGELHYSNNFQKNH</sequence>
<keyword evidence="12" id="KW-0449">Lipoprotein</keyword>
<comment type="cofactor">
    <cofactor evidence="1 12">
        <name>Mg(2+)</name>
        <dbReference type="ChEBI" id="CHEBI:18420"/>
    </cofactor>
</comment>
<dbReference type="PANTHER" id="PTHR30040">
    <property type="entry name" value="THIAMINE BIOSYNTHESIS LIPOPROTEIN APBE"/>
    <property type="match status" value="1"/>
</dbReference>
<dbReference type="GO" id="GO:0016740">
    <property type="term" value="F:transferase activity"/>
    <property type="evidence" value="ECO:0007669"/>
    <property type="project" value="UniProtKB-KW"/>
</dbReference>
<dbReference type="RefSeq" id="WP_186855194.1">
    <property type="nucleotide sequence ID" value="NZ_JACOOY010000001.1"/>
</dbReference>
<evidence type="ECO:0000256" key="7">
    <source>
        <dbReference type="ARBA" id="ARBA00022827"/>
    </source>
</evidence>
<evidence type="ECO:0000256" key="2">
    <source>
        <dbReference type="ARBA" id="ARBA00011955"/>
    </source>
</evidence>
<dbReference type="InterPro" id="IPR003374">
    <property type="entry name" value="ApbE-like_sf"/>
</dbReference>
<evidence type="ECO:0000256" key="4">
    <source>
        <dbReference type="ARBA" id="ARBA00022630"/>
    </source>
</evidence>
<dbReference type="PROSITE" id="PS51257">
    <property type="entry name" value="PROKAR_LIPOPROTEIN"/>
    <property type="match status" value="1"/>
</dbReference>
<proteinExistence type="inferred from homology"/>
<keyword evidence="14" id="KW-1185">Reference proteome</keyword>
<dbReference type="Gene3D" id="3.10.520.10">
    <property type="entry name" value="ApbE-like domains"/>
    <property type="match status" value="1"/>
</dbReference>
<dbReference type="PANTHER" id="PTHR30040:SF2">
    <property type="entry name" value="FAD:PROTEIN FMN TRANSFERASE"/>
    <property type="match status" value="1"/>
</dbReference>
<evidence type="ECO:0000256" key="3">
    <source>
        <dbReference type="ARBA" id="ARBA00016337"/>
    </source>
</evidence>
<dbReference type="Pfam" id="PF02424">
    <property type="entry name" value="ApbE"/>
    <property type="match status" value="1"/>
</dbReference>
<evidence type="ECO:0000256" key="12">
    <source>
        <dbReference type="RuleBase" id="RU363002"/>
    </source>
</evidence>
<keyword evidence="5 11" id="KW-0808">Transferase</keyword>